<evidence type="ECO:0000313" key="4">
    <source>
        <dbReference type="Proteomes" id="UP001240984"/>
    </source>
</evidence>
<keyword evidence="4" id="KW-1185">Reference proteome</keyword>
<dbReference type="CDD" id="cd17906">
    <property type="entry name" value="CheX"/>
    <property type="match status" value="1"/>
</dbReference>
<feature type="domain" description="Chemotaxis phosphatase CheX-like" evidence="2">
    <location>
        <begin position="48"/>
        <end position="125"/>
    </location>
</feature>
<gene>
    <name evidence="3" type="ORF">J2S43_006588</name>
</gene>
<proteinExistence type="predicted"/>
<dbReference type="Pfam" id="PF13690">
    <property type="entry name" value="CheX"/>
    <property type="match status" value="1"/>
</dbReference>
<evidence type="ECO:0000313" key="3">
    <source>
        <dbReference type="EMBL" id="MDP9798076.1"/>
    </source>
</evidence>
<dbReference type="SUPFAM" id="SSF103039">
    <property type="entry name" value="CheC-like"/>
    <property type="match status" value="1"/>
</dbReference>
<dbReference type="InterPro" id="IPR028976">
    <property type="entry name" value="CheC-like_sf"/>
</dbReference>
<dbReference type="InterPro" id="IPR028051">
    <property type="entry name" value="CheX-like_dom"/>
</dbReference>
<keyword evidence="1" id="KW-0145">Chemotaxis</keyword>
<evidence type="ECO:0000259" key="2">
    <source>
        <dbReference type="Pfam" id="PF13690"/>
    </source>
</evidence>
<comment type="caution">
    <text evidence="3">The sequence shown here is derived from an EMBL/GenBank/DDBJ whole genome shotgun (WGS) entry which is preliminary data.</text>
</comment>
<accession>A0ABT9N3S6</accession>
<dbReference type="Proteomes" id="UP001240984">
    <property type="component" value="Unassembled WGS sequence"/>
</dbReference>
<dbReference type="EMBL" id="JAUSRA010000001">
    <property type="protein sequence ID" value="MDP9798076.1"/>
    <property type="molecule type" value="Genomic_DNA"/>
</dbReference>
<name>A0ABT9N3S6_9ACTN</name>
<protein>
    <submittedName>
        <fullName evidence="3">Chemotaxis protein CheX</fullName>
    </submittedName>
</protein>
<organism evidence="3 4">
    <name type="scientific">Catenuloplanes nepalensis</name>
    <dbReference type="NCBI Taxonomy" id="587533"/>
    <lineage>
        <taxon>Bacteria</taxon>
        <taxon>Bacillati</taxon>
        <taxon>Actinomycetota</taxon>
        <taxon>Actinomycetes</taxon>
        <taxon>Micromonosporales</taxon>
        <taxon>Micromonosporaceae</taxon>
        <taxon>Catenuloplanes</taxon>
    </lineage>
</organism>
<reference evidence="3 4" key="1">
    <citation type="submission" date="2023-07" db="EMBL/GenBank/DDBJ databases">
        <title>Sequencing the genomes of 1000 actinobacteria strains.</title>
        <authorList>
            <person name="Klenk H.-P."/>
        </authorList>
    </citation>
    <scope>NUCLEOTIDE SEQUENCE [LARGE SCALE GENOMIC DNA]</scope>
    <source>
        <strain evidence="3 4">DSM 44710</strain>
    </source>
</reference>
<dbReference type="Gene3D" id="3.40.1550.10">
    <property type="entry name" value="CheC-like"/>
    <property type="match status" value="1"/>
</dbReference>
<sequence length="161" mass="17105">MSDVAALRVEDLQEIVEQVWSSYLDPEGIEPLLPVYDDIDGMKTDMHASVSITGTWHGHVVVACNEPAAKNCSAAFLAMEVEEVGEADMMDVLGELANIVGGNVKSMLPPGCFVSLPTVVTGEAPHYPSAEPVCQLAGTWLGDPFVITMWRSRGDSGGDAA</sequence>
<dbReference type="RefSeq" id="WP_306835737.1">
    <property type="nucleotide sequence ID" value="NZ_JAUSRA010000001.1"/>
</dbReference>
<evidence type="ECO:0000256" key="1">
    <source>
        <dbReference type="ARBA" id="ARBA00022500"/>
    </source>
</evidence>